<evidence type="ECO:0000256" key="1">
    <source>
        <dbReference type="SAM" id="Phobius"/>
    </source>
</evidence>
<keyword evidence="1" id="KW-0812">Transmembrane</keyword>
<dbReference type="EMBL" id="QXTE01000190">
    <property type="protein sequence ID" value="TFK02401.1"/>
    <property type="molecule type" value="Genomic_DNA"/>
</dbReference>
<reference evidence="2 3" key="2">
    <citation type="submission" date="2019-04" db="EMBL/GenBank/DDBJ databases">
        <title>The genome sequence of big-headed turtle.</title>
        <authorList>
            <person name="Gong S."/>
        </authorList>
    </citation>
    <scope>NUCLEOTIDE SEQUENCE [LARGE SCALE GENOMIC DNA]</scope>
    <source>
        <strain evidence="2">DO16091913</strain>
        <tissue evidence="2">Muscle</tissue>
    </source>
</reference>
<dbReference type="Proteomes" id="UP000297703">
    <property type="component" value="Unassembled WGS sequence"/>
</dbReference>
<feature type="transmembrane region" description="Helical" evidence="1">
    <location>
        <begin position="263"/>
        <end position="296"/>
    </location>
</feature>
<organism evidence="2 3">
    <name type="scientific">Platysternon megacephalum</name>
    <name type="common">big-headed turtle</name>
    <dbReference type="NCBI Taxonomy" id="55544"/>
    <lineage>
        <taxon>Eukaryota</taxon>
        <taxon>Metazoa</taxon>
        <taxon>Chordata</taxon>
        <taxon>Craniata</taxon>
        <taxon>Vertebrata</taxon>
        <taxon>Euteleostomi</taxon>
        <taxon>Archelosauria</taxon>
        <taxon>Testudinata</taxon>
        <taxon>Testudines</taxon>
        <taxon>Cryptodira</taxon>
        <taxon>Durocryptodira</taxon>
        <taxon>Testudinoidea</taxon>
        <taxon>Platysternidae</taxon>
        <taxon>Platysternon</taxon>
    </lineage>
</organism>
<evidence type="ECO:0000313" key="3">
    <source>
        <dbReference type="Proteomes" id="UP000297703"/>
    </source>
</evidence>
<feature type="transmembrane region" description="Helical" evidence="1">
    <location>
        <begin position="361"/>
        <end position="384"/>
    </location>
</feature>
<accession>A0A4D9DWQ2</accession>
<feature type="transmembrane region" description="Helical" evidence="1">
    <location>
        <begin position="158"/>
        <end position="176"/>
    </location>
</feature>
<reference evidence="2 3" key="1">
    <citation type="submission" date="2019-04" db="EMBL/GenBank/DDBJ databases">
        <title>Draft genome of the big-headed turtle Platysternon megacephalum.</title>
        <authorList>
            <person name="Gong S."/>
        </authorList>
    </citation>
    <scope>NUCLEOTIDE SEQUENCE [LARGE SCALE GENOMIC DNA]</scope>
    <source>
        <strain evidence="2">DO16091913</strain>
        <tissue evidence="2">Muscle</tissue>
    </source>
</reference>
<protein>
    <submittedName>
        <fullName evidence="2">Protein unc-119-like protein B</fullName>
    </submittedName>
</protein>
<feature type="transmembrane region" description="Helical" evidence="1">
    <location>
        <begin position="332"/>
        <end position="349"/>
    </location>
</feature>
<dbReference type="OrthoDB" id="5586934at2759"/>
<keyword evidence="1" id="KW-0472">Membrane</keyword>
<evidence type="ECO:0000313" key="2">
    <source>
        <dbReference type="EMBL" id="TFK02401.1"/>
    </source>
</evidence>
<sequence length="401" mass="45306">MDEKKQEKESSSKRFDRDQSMSFIKATASKSVEMYNQIEYSRLLLGEKKSSSHSRSVSGWSELSLVALVASRQSETPAWKVAEAQQKDVPKISIGRNTMFTHNKLKIFVMLLTLATYTAMVVLNAGAGSGAFKGVFLNTVGNISNKYSTDFTPAGRTFLIWNVIYVWQFAWLGYALSGICRRNELGWVYTEPDLLPISFYLVWILNNAINVGWLFLWDREYLIPALVLLAVLPFTCYVGLFISHRSLHIHAVWFLKSHKAELWLIRILVQNGIALYATWTTIATLLNFAVVLIFNGNISNKIATATSLAILTFELVIWFSLENFVLDRYVRYNLTVYPVVIVALTGIVWKNYSPSSPTDNSVFTVVLLAVACVTFAVRLGIVIWRHCKRPLNLSDSPAMTL</sequence>
<comment type="caution">
    <text evidence="2">The sequence shown here is derived from an EMBL/GenBank/DDBJ whole genome shotgun (WGS) entry which is preliminary data.</text>
</comment>
<keyword evidence="3" id="KW-1185">Reference proteome</keyword>
<dbReference type="AlphaFoldDB" id="A0A4D9DWQ2"/>
<gene>
    <name evidence="2" type="ORF">DR999_PMT15263</name>
</gene>
<feature type="transmembrane region" description="Helical" evidence="1">
    <location>
        <begin position="197"/>
        <end position="216"/>
    </location>
</feature>
<dbReference type="PANTHER" id="PTHR33802:SF4">
    <property type="entry name" value="SI:DKEY-29D8.3"/>
    <property type="match status" value="1"/>
</dbReference>
<name>A0A4D9DWQ2_9SAUR</name>
<feature type="transmembrane region" description="Helical" evidence="1">
    <location>
        <begin position="222"/>
        <end position="242"/>
    </location>
</feature>
<feature type="transmembrane region" description="Helical" evidence="1">
    <location>
        <begin position="107"/>
        <end position="127"/>
    </location>
</feature>
<feature type="transmembrane region" description="Helical" evidence="1">
    <location>
        <begin position="302"/>
        <end position="320"/>
    </location>
</feature>
<dbReference type="PANTHER" id="PTHR33802">
    <property type="entry name" value="SI:CH211-161H7.5-RELATED"/>
    <property type="match status" value="1"/>
</dbReference>
<proteinExistence type="predicted"/>
<keyword evidence="1" id="KW-1133">Transmembrane helix</keyword>